<evidence type="ECO:0000313" key="1">
    <source>
        <dbReference type="EMBL" id="KOB71632.1"/>
    </source>
</evidence>
<evidence type="ECO:0000313" key="2">
    <source>
        <dbReference type="Proteomes" id="UP000037510"/>
    </source>
</evidence>
<dbReference type="Proteomes" id="UP000037510">
    <property type="component" value="Unassembled WGS sequence"/>
</dbReference>
<dbReference type="GO" id="GO:0005891">
    <property type="term" value="C:voltage-gated calcium channel complex"/>
    <property type="evidence" value="ECO:0007669"/>
    <property type="project" value="TreeGrafter"/>
</dbReference>
<comment type="caution">
    <text evidence="1">The sequence shown here is derived from an EMBL/GenBank/DDBJ whole genome shotgun (WGS) entry which is preliminary data.</text>
</comment>
<sequence>MWSTIEFKTWEIAPTCISVQKVKLHPSKHFDTPISLEKSSVHVAAEMFACVEFCRTWPGRKDCFLRSKKTMLKILQLTFNTFALDYDAEKNLYDCRLRPWYVSAGGAPRDVLILLDASGSMNNSVNTYVGEAFTHALLNALTDDDQVNVLRFNVERQRGTPDRLPSCQQAIVMLTDSMEENHTLLMRRLDPYGRIRQLITHADVTEQVMKILQVLERPLVAQRKERPVVFSDVYAHYPVNRLLGVAGVDIPIDHLKLMLPYHQQPAIDHPPRHYPGDWLKVSLLSDTCVITRVILTYRCTINFQFRKSLVIDKEKGNMTMYGKNIFEGGMRVHMEMREYHWKRVLDHYTAVVVLPPYSRHHVVPETARRSDEPDFAMKKIRYDFSPIPPTLLEKTYECDEGLMAKLCKEAVATEKWAREHEEPDTERDCSTCELGSSTAFFASDKIPIGCRLLSSIHDKIANIITAYSSSVTALIVKCDKGVLVANKFIQANKD</sequence>
<keyword evidence="2" id="KW-1185">Reference proteome</keyword>
<dbReference type="EMBL" id="JTDY01002340">
    <property type="protein sequence ID" value="KOB71632.1"/>
    <property type="molecule type" value="Genomic_DNA"/>
</dbReference>
<accession>A0A0L7L812</accession>
<proteinExistence type="predicted"/>
<dbReference type="AlphaFoldDB" id="A0A0L7L812"/>
<dbReference type="GO" id="GO:0005245">
    <property type="term" value="F:voltage-gated calcium channel activity"/>
    <property type="evidence" value="ECO:0007669"/>
    <property type="project" value="TreeGrafter"/>
</dbReference>
<dbReference type="PANTHER" id="PTHR10166:SF37">
    <property type="entry name" value="STOLID, ISOFORM H"/>
    <property type="match status" value="1"/>
</dbReference>
<gene>
    <name evidence="1" type="ORF">OBRU01_13437</name>
</gene>
<dbReference type="InterPro" id="IPR036465">
    <property type="entry name" value="vWFA_dom_sf"/>
</dbReference>
<protein>
    <recommendedName>
        <fullName evidence="3">VWFA domain-containing protein</fullName>
    </recommendedName>
</protein>
<evidence type="ECO:0008006" key="3">
    <source>
        <dbReference type="Google" id="ProtNLM"/>
    </source>
</evidence>
<dbReference type="InterPro" id="IPR051173">
    <property type="entry name" value="Ca_channel_alpha-2/delta"/>
</dbReference>
<organism evidence="1 2">
    <name type="scientific">Operophtera brumata</name>
    <name type="common">Winter moth</name>
    <name type="synonym">Phalaena brumata</name>
    <dbReference type="NCBI Taxonomy" id="104452"/>
    <lineage>
        <taxon>Eukaryota</taxon>
        <taxon>Metazoa</taxon>
        <taxon>Ecdysozoa</taxon>
        <taxon>Arthropoda</taxon>
        <taxon>Hexapoda</taxon>
        <taxon>Insecta</taxon>
        <taxon>Pterygota</taxon>
        <taxon>Neoptera</taxon>
        <taxon>Endopterygota</taxon>
        <taxon>Lepidoptera</taxon>
        <taxon>Glossata</taxon>
        <taxon>Ditrysia</taxon>
        <taxon>Geometroidea</taxon>
        <taxon>Geometridae</taxon>
        <taxon>Larentiinae</taxon>
        <taxon>Operophtera</taxon>
    </lineage>
</organism>
<dbReference type="SUPFAM" id="SSF53300">
    <property type="entry name" value="vWA-like"/>
    <property type="match status" value="1"/>
</dbReference>
<dbReference type="STRING" id="104452.A0A0L7L812"/>
<reference evidence="1 2" key="1">
    <citation type="journal article" date="2015" name="Genome Biol. Evol.">
        <title>The genome of winter moth (Operophtera brumata) provides a genomic perspective on sexual dimorphism and phenology.</title>
        <authorList>
            <person name="Derks M.F."/>
            <person name="Smit S."/>
            <person name="Salis L."/>
            <person name="Schijlen E."/>
            <person name="Bossers A."/>
            <person name="Mateman C."/>
            <person name="Pijl A.S."/>
            <person name="de Ridder D."/>
            <person name="Groenen M.A."/>
            <person name="Visser M.E."/>
            <person name="Megens H.J."/>
        </authorList>
    </citation>
    <scope>NUCLEOTIDE SEQUENCE [LARGE SCALE GENOMIC DNA]</scope>
    <source>
        <strain evidence="1">WM2013NL</strain>
        <tissue evidence="1">Head and thorax</tissue>
    </source>
</reference>
<dbReference type="PANTHER" id="PTHR10166">
    <property type="entry name" value="VOLTAGE-DEPENDENT CALCIUM CHANNEL SUBUNIT ALPHA-2/DELTA-RELATED"/>
    <property type="match status" value="1"/>
</dbReference>
<name>A0A0L7L812_OPEBR</name>